<evidence type="ECO:0000313" key="1">
    <source>
        <dbReference type="EMBL" id="ETI28006.1"/>
    </source>
</evidence>
<dbReference type="HOGENOM" id="CLU_120071_0_0_1"/>
<dbReference type="OrthoDB" id="4142992at2759"/>
<name>V9DMY2_9EURO</name>
<dbReference type="VEuPathDB" id="FungiDB:G647_00455"/>
<dbReference type="Proteomes" id="UP000030678">
    <property type="component" value="Unassembled WGS sequence"/>
</dbReference>
<organism evidence="1 2">
    <name type="scientific">Cladophialophora carrionii CBS 160.54</name>
    <dbReference type="NCBI Taxonomy" id="1279043"/>
    <lineage>
        <taxon>Eukaryota</taxon>
        <taxon>Fungi</taxon>
        <taxon>Dikarya</taxon>
        <taxon>Ascomycota</taxon>
        <taxon>Pezizomycotina</taxon>
        <taxon>Eurotiomycetes</taxon>
        <taxon>Chaetothyriomycetidae</taxon>
        <taxon>Chaetothyriales</taxon>
        <taxon>Herpotrichiellaceae</taxon>
        <taxon>Cladophialophora</taxon>
    </lineage>
</organism>
<sequence length="146" mass="16052">MCQTETFKSHTCPHQWMTIVKPCGPEASFKNQYHTYEPVRKGLKGLVQPGPISAPANSCPNCDKKGDYDANMTRIIILKPWEAGNMGNGYNMTDGRGNVLHTRYAYGGYGPPGARYTACGVTGASVPRRQPQPQQPWGQDGCCRVM</sequence>
<proteinExistence type="predicted"/>
<protein>
    <submittedName>
        <fullName evidence="1">Uncharacterized protein</fullName>
    </submittedName>
</protein>
<evidence type="ECO:0000313" key="2">
    <source>
        <dbReference type="Proteomes" id="UP000030678"/>
    </source>
</evidence>
<dbReference type="GeneID" id="19978948"/>
<reference evidence="1 2" key="1">
    <citation type="submission" date="2013-03" db="EMBL/GenBank/DDBJ databases">
        <title>The Genome Sequence of Cladophialophora carrionii CBS 160.54.</title>
        <authorList>
            <consortium name="The Broad Institute Genomics Platform"/>
            <person name="Cuomo C."/>
            <person name="de Hoog S."/>
            <person name="Gorbushina A."/>
            <person name="Walker B."/>
            <person name="Young S.K."/>
            <person name="Zeng Q."/>
            <person name="Gargeya S."/>
            <person name="Fitzgerald M."/>
            <person name="Haas B."/>
            <person name="Abouelleil A."/>
            <person name="Allen A.W."/>
            <person name="Alvarado L."/>
            <person name="Arachchi H.M."/>
            <person name="Berlin A.M."/>
            <person name="Chapman S.B."/>
            <person name="Gainer-Dewar J."/>
            <person name="Goldberg J."/>
            <person name="Griggs A."/>
            <person name="Gujja S."/>
            <person name="Hansen M."/>
            <person name="Howarth C."/>
            <person name="Imamovic A."/>
            <person name="Ireland A."/>
            <person name="Larimer J."/>
            <person name="McCowan C."/>
            <person name="Murphy C."/>
            <person name="Pearson M."/>
            <person name="Poon T.W."/>
            <person name="Priest M."/>
            <person name="Roberts A."/>
            <person name="Saif S."/>
            <person name="Shea T."/>
            <person name="Sisk P."/>
            <person name="Sykes S."/>
            <person name="Wortman J."/>
            <person name="Nusbaum C."/>
            <person name="Birren B."/>
        </authorList>
    </citation>
    <scope>NUCLEOTIDE SEQUENCE [LARGE SCALE GENOMIC DNA]</scope>
    <source>
        <strain evidence="1 2">CBS 160.54</strain>
    </source>
</reference>
<gene>
    <name evidence="1" type="ORF">G647_00455</name>
</gene>
<dbReference type="RefSeq" id="XP_008722080.1">
    <property type="nucleotide sequence ID" value="XM_008723858.1"/>
</dbReference>
<dbReference type="AlphaFoldDB" id="V9DMY2"/>
<dbReference type="EMBL" id="KB822697">
    <property type="protein sequence ID" value="ETI28006.1"/>
    <property type="molecule type" value="Genomic_DNA"/>
</dbReference>
<accession>V9DMY2</accession>